<dbReference type="PANTHER" id="PTHR43071">
    <property type="entry name" value="2-AMINO-4-HYDROXY-6-HYDROXYMETHYLDIHYDROPTERIDINE PYROPHOSPHOKINASE"/>
    <property type="match status" value="1"/>
</dbReference>
<evidence type="ECO:0000256" key="5">
    <source>
        <dbReference type="ARBA" id="ARBA00022741"/>
    </source>
</evidence>
<dbReference type="InterPro" id="IPR035907">
    <property type="entry name" value="Hppk_sf"/>
</dbReference>
<dbReference type="Proteomes" id="UP000754750">
    <property type="component" value="Unassembled WGS sequence"/>
</dbReference>
<protein>
    <recommendedName>
        <fullName evidence="3">2-amino-4-hydroxy-6-hydroxymethyldihydropteridine diphosphokinase</fullName>
        <ecNumber evidence="3">2.7.6.3</ecNumber>
    </recommendedName>
</protein>
<evidence type="ECO:0000256" key="3">
    <source>
        <dbReference type="ARBA" id="ARBA00013253"/>
    </source>
</evidence>
<keyword evidence="4 10" id="KW-0808">Transferase</keyword>
<gene>
    <name evidence="10" type="primary">folK</name>
    <name evidence="10" type="ORF">E7512_11435</name>
</gene>
<keyword evidence="8" id="KW-0289">Folate biosynthesis</keyword>
<dbReference type="AlphaFoldDB" id="A0A928Q5T3"/>
<keyword evidence="6" id="KW-0418">Kinase</keyword>
<dbReference type="GO" id="GO:0046656">
    <property type="term" value="P:folic acid biosynthetic process"/>
    <property type="evidence" value="ECO:0007669"/>
    <property type="project" value="UniProtKB-KW"/>
</dbReference>
<comment type="pathway">
    <text evidence="2">Cofactor biosynthesis; tetrahydrofolate biosynthesis; 2-amino-4-hydroxy-6-hydroxymethyl-7,8-dihydropteridine diphosphate from 7,8-dihydroneopterin triphosphate: step 4/4.</text>
</comment>
<dbReference type="CDD" id="cd00483">
    <property type="entry name" value="HPPK"/>
    <property type="match status" value="1"/>
</dbReference>
<dbReference type="GO" id="GO:0005524">
    <property type="term" value="F:ATP binding"/>
    <property type="evidence" value="ECO:0007669"/>
    <property type="project" value="UniProtKB-KW"/>
</dbReference>
<keyword evidence="5" id="KW-0547">Nucleotide-binding</keyword>
<evidence type="ECO:0000256" key="8">
    <source>
        <dbReference type="ARBA" id="ARBA00022909"/>
    </source>
</evidence>
<dbReference type="Pfam" id="PF01288">
    <property type="entry name" value="HPPK"/>
    <property type="match status" value="1"/>
</dbReference>
<evidence type="ECO:0000256" key="4">
    <source>
        <dbReference type="ARBA" id="ARBA00022679"/>
    </source>
</evidence>
<feature type="domain" description="7,8-dihydro-6-hydroxymethylpterin-pyrophosphokinase" evidence="9">
    <location>
        <begin position="5"/>
        <end position="133"/>
    </location>
</feature>
<dbReference type="RefSeq" id="WP_326840714.1">
    <property type="nucleotide sequence ID" value="NZ_SVNY01000006.1"/>
</dbReference>
<dbReference type="SUPFAM" id="SSF55083">
    <property type="entry name" value="6-hydroxymethyl-7,8-dihydropterin pyrophosphokinase, HPPK"/>
    <property type="match status" value="1"/>
</dbReference>
<dbReference type="GO" id="GO:0016301">
    <property type="term" value="F:kinase activity"/>
    <property type="evidence" value="ECO:0007669"/>
    <property type="project" value="UniProtKB-KW"/>
</dbReference>
<comment type="caution">
    <text evidence="10">The sequence shown here is derived from an EMBL/GenBank/DDBJ whole genome shotgun (WGS) entry which is preliminary data.</text>
</comment>
<dbReference type="GO" id="GO:0003848">
    <property type="term" value="F:2-amino-4-hydroxy-6-hydroxymethyldihydropteridine diphosphokinase activity"/>
    <property type="evidence" value="ECO:0007669"/>
    <property type="project" value="UniProtKB-EC"/>
</dbReference>
<evidence type="ECO:0000313" key="10">
    <source>
        <dbReference type="EMBL" id="MBE6834167.1"/>
    </source>
</evidence>
<dbReference type="PANTHER" id="PTHR43071:SF1">
    <property type="entry name" value="2-AMINO-4-HYDROXY-6-HYDROXYMETHYLDIHYDROPTERIDINE PYROPHOSPHOKINASE"/>
    <property type="match status" value="1"/>
</dbReference>
<evidence type="ECO:0000259" key="9">
    <source>
        <dbReference type="Pfam" id="PF01288"/>
    </source>
</evidence>
<proteinExistence type="predicted"/>
<name>A0A928Q5T3_9FIRM</name>
<keyword evidence="7" id="KW-0067">ATP-binding</keyword>
<evidence type="ECO:0000313" key="11">
    <source>
        <dbReference type="Proteomes" id="UP000754750"/>
    </source>
</evidence>
<dbReference type="InterPro" id="IPR000550">
    <property type="entry name" value="Hppk"/>
</dbReference>
<evidence type="ECO:0000256" key="1">
    <source>
        <dbReference type="ARBA" id="ARBA00000198"/>
    </source>
</evidence>
<dbReference type="Gene3D" id="3.30.70.560">
    <property type="entry name" value="7,8-Dihydro-6-hydroxymethylpterin-pyrophosphokinase HPPK"/>
    <property type="match status" value="1"/>
</dbReference>
<dbReference type="EMBL" id="SVNY01000006">
    <property type="protein sequence ID" value="MBE6834167.1"/>
    <property type="molecule type" value="Genomic_DNA"/>
</dbReference>
<evidence type="ECO:0000256" key="6">
    <source>
        <dbReference type="ARBA" id="ARBA00022777"/>
    </source>
</evidence>
<comment type="catalytic activity">
    <reaction evidence="1">
        <text>6-hydroxymethyl-7,8-dihydropterin + ATP = (7,8-dihydropterin-6-yl)methyl diphosphate + AMP + H(+)</text>
        <dbReference type="Rhea" id="RHEA:11412"/>
        <dbReference type="ChEBI" id="CHEBI:15378"/>
        <dbReference type="ChEBI" id="CHEBI:30616"/>
        <dbReference type="ChEBI" id="CHEBI:44841"/>
        <dbReference type="ChEBI" id="CHEBI:72950"/>
        <dbReference type="ChEBI" id="CHEBI:456215"/>
        <dbReference type="EC" id="2.7.6.3"/>
    </reaction>
</comment>
<reference evidence="10" key="1">
    <citation type="submission" date="2019-04" db="EMBL/GenBank/DDBJ databases">
        <title>Evolution of Biomass-Degrading Anaerobic Consortia Revealed by Metagenomics.</title>
        <authorList>
            <person name="Peng X."/>
        </authorList>
    </citation>
    <scope>NUCLEOTIDE SEQUENCE</scope>
    <source>
        <strain evidence="10">SIG551</strain>
    </source>
</reference>
<dbReference type="NCBIfam" id="TIGR01498">
    <property type="entry name" value="folK"/>
    <property type="match status" value="1"/>
</dbReference>
<organism evidence="10 11">
    <name type="scientific">Faecalispora sporosphaeroides</name>
    <dbReference type="NCBI Taxonomy" id="1549"/>
    <lineage>
        <taxon>Bacteria</taxon>
        <taxon>Bacillati</taxon>
        <taxon>Bacillota</taxon>
        <taxon>Clostridia</taxon>
        <taxon>Eubacteriales</taxon>
        <taxon>Oscillospiraceae</taxon>
        <taxon>Faecalispora</taxon>
    </lineage>
</organism>
<evidence type="ECO:0000256" key="2">
    <source>
        <dbReference type="ARBA" id="ARBA00005051"/>
    </source>
</evidence>
<evidence type="ECO:0000256" key="7">
    <source>
        <dbReference type="ARBA" id="ARBA00022840"/>
    </source>
</evidence>
<sequence length="161" mass="17885">MKKAVIGLGSNLGNRLENLSHALQALKNLPGTTVIATSRFYETAPVEVQSAQNDYLNACALLLTELSPRALLGACLGIEAGLGRERREFHGSRVIDLDLLLYEDVVLREEELRLPHPGILNRGFVLEPLSDLFPEKVALGLDFSNAFRRTDFSEVHLFEKK</sequence>
<accession>A0A928Q5T3</accession>
<dbReference type="EC" id="2.7.6.3" evidence="3"/>